<keyword evidence="4" id="KW-1185">Reference proteome</keyword>
<evidence type="ECO:0000313" key="3">
    <source>
        <dbReference type="EMBL" id="MBT1686567.1"/>
    </source>
</evidence>
<name>A0AAP2D7K0_9BACT</name>
<dbReference type="Gene3D" id="3.30.565.40">
    <property type="entry name" value="Fervidobacterium nodosum Rt17-B1 like"/>
    <property type="match status" value="1"/>
</dbReference>
<sequence>MVRALLALATGAMVVASCTMREEKKEEKVPVAYTMTTFRLESAGGCATDSTACASYEIDYPMFTGLDSTVNAIISKRILQTADMGNPEQRGKTMQAVAQDFIQDFEKFMKEFPDPSGGWYYGATVSVVLLNDTLLTLATQDEYFTGGAHGGGGKYFINVDPRNGRDITLDDFLKPGYEAALTTLGEQAFRHAREMADTTSFQQQAFDFPDNKFQLNKNYGFTPDGITFYYNSYEVASYAAGPTEIHIPYTALTAWRK</sequence>
<feature type="domain" description="DUF3298" evidence="1">
    <location>
        <begin position="170"/>
        <end position="249"/>
    </location>
</feature>
<dbReference type="Gene3D" id="3.90.640.20">
    <property type="entry name" value="Heat-shock cognate protein, ATPase"/>
    <property type="match status" value="1"/>
</dbReference>
<dbReference type="InterPro" id="IPR025303">
    <property type="entry name" value="PdaC"/>
</dbReference>
<accession>A0AAP2D7K0</accession>
<reference evidence="3 4" key="1">
    <citation type="submission" date="2021-05" db="EMBL/GenBank/DDBJ databases">
        <title>A Polyphasic approach of four new species of the genus Ohtaekwangia: Ohtaekwangia histidinii sp. nov., Ohtaekwangia cretensis sp. nov., Ohtaekwangia indiensis sp. nov., Ohtaekwangia reichenbachii sp. nov. from diverse environment.</title>
        <authorList>
            <person name="Octaviana S."/>
        </authorList>
    </citation>
    <scope>NUCLEOTIDE SEQUENCE [LARGE SCALE GENOMIC DNA]</scope>
    <source>
        <strain evidence="3 4">PWU37</strain>
    </source>
</reference>
<dbReference type="PROSITE" id="PS51257">
    <property type="entry name" value="PROKAR_LIPOPROTEIN"/>
    <property type="match status" value="1"/>
</dbReference>
<protein>
    <submittedName>
        <fullName evidence="3">DUF3298 domain-containing protein</fullName>
    </submittedName>
</protein>
<organism evidence="3 4">
    <name type="scientific">Dawidia soli</name>
    <dbReference type="NCBI Taxonomy" id="2782352"/>
    <lineage>
        <taxon>Bacteria</taxon>
        <taxon>Pseudomonadati</taxon>
        <taxon>Bacteroidota</taxon>
        <taxon>Cytophagia</taxon>
        <taxon>Cytophagales</taxon>
        <taxon>Chryseotaleaceae</taxon>
        <taxon>Dawidia</taxon>
    </lineage>
</organism>
<dbReference type="Pfam" id="PF13739">
    <property type="entry name" value="PdaC"/>
    <property type="match status" value="1"/>
</dbReference>
<proteinExistence type="predicted"/>
<evidence type="ECO:0000259" key="1">
    <source>
        <dbReference type="Pfam" id="PF11738"/>
    </source>
</evidence>
<dbReference type="RefSeq" id="WP_254089805.1">
    <property type="nucleotide sequence ID" value="NZ_JAHESC010000009.1"/>
</dbReference>
<dbReference type="AlphaFoldDB" id="A0AAP2D7K0"/>
<dbReference type="EMBL" id="JAHESC010000009">
    <property type="protein sequence ID" value="MBT1686567.1"/>
    <property type="molecule type" value="Genomic_DNA"/>
</dbReference>
<dbReference type="Proteomes" id="UP001319180">
    <property type="component" value="Unassembled WGS sequence"/>
</dbReference>
<feature type="domain" description="Deacetylase PdaC" evidence="2">
    <location>
        <begin position="49"/>
        <end position="150"/>
    </location>
</feature>
<gene>
    <name evidence="3" type="ORF">KK078_08375</name>
</gene>
<dbReference type="InterPro" id="IPR021729">
    <property type="entry name" value="DUF3298"/>
</dbReference>
<dbReference type="Pfam" id="PF11738">
    <property type="entry name" value="DUF3298"/>
    <property type="match status" value="1"/>
</dbReference>
<comment type="caution">
    <text evidence="3">The sequence shown here is derived from an EMBL/GenBank/DDBJ whole genome shotgun (WGS) entry which is preliminary data.</text>
</comment>
<evidence type="ECO:0000313" key="4">
    <source>
        <dbReference type="Proteomes" id="UP001319180"/>
    </source>
</evidence>
<evidence type="ECO:0000259" key="2">
    <source>
        <dbReference type="Pfam" id="PF13739"/>
    </source>
</evidence>
<dbReference type="InterPro" id="IPR037126">
    <property type="entry name" value="PdaC/RsiV-like_sf"/>
</dbReference>